<keyword evidence="4" id="KW-1185">Reference proteome</keyword>
<name>A0ABT0BR35_9SPHN</name>
<feature type="signal peptide" evidence="1">
    <location>
        <begin position="1"/>
        <end position="19"/>
    </location>
</feature>
<gene>
    <name evidence="3" type="ORF">MTR66_11890</name>
</gene>
<dbReference type="InterPro" id="IPR011105">
    <property type="entry name" value="Cell_wall_hydrolase_SleB"/>
</dbReference>
<dbReference type="EMBL" id="JALHLG010000014">
    <property type="protein sequence ID" value="MCJ2187512.1"/>
    <property type="molecule type" value="Genomic_DNA"/>
</dbReference>
<organism evidence="3 4">
    <name type="scientific">Novosphingobium beihaiensis</name>
    <dbReference type="NCBI Taxonomy" id="2930389"/>
    <lineage>
        <taxon>Bacteria</taxon>
        <taxon>Pseudomonadati</taxon>
        <taxon>Pseudomonadota</taxon>
        <taxon>Alphaproteobacteria</taxon>
        <taxon>Sphingomonadales</taxon>
        <taxon>Sphingomonadaceae</taxon>
        <taxon>Novosphingobium</taxon>
    </lineage>
</organism>
<keyword evidence="1" id="KW-0732">Signal</keyword>
<dbReference type="Proteomes" id="UP001202281">
    <property type="component" value="Unassembled WGS sequence"/>
</dbReference>
<feature type="chain" id="PRO_5047450053" evidence="1">
    <location>
        <begin position="20"/>
        <end position="215"/>
    </location>
</feature>
<dbReference type="GO" id="GO:0016787">
    <property type="term" value="F:hydrolase activity"/>
    <property type="evidence" value="ECO:0007669"/>
    <property type="project" value="UniProtKB-KW"/>
</dbReference>
<keyword evidence="3" id="KW-0378">Hydrolase</keyword>
<protein>
    <submittedName>
        <fullName evidence="3">Cell wall hydrolase</fullName>
    </submittedName>
</protein>
<evidence type="ECO:0000313" key="3">
    <source>
        <dbReference type="EMBL" id="MCJ2187512.1"/>
    </source>
</evidence>
<reference evidence="3 4" key="1">
    <citation type="submission" date="2022-04" db="EMBL/GenBank/DDBJ databases">
        <title>Identification of a novel bacterium isolated from mangrove sediments.</title>
        <authorList>
            <person name="Pan X."/>
        </authorList>
    </citation>
    <scope>NUCLEOTIDE SEQUENCE [LARGE SCALE GENOMIC DNA]</scope>
    <source>
        <strain evidence="3 4">B2638</strain>
    </source>
</reference>
<dbReference type="RefSeq" id="WP_243921250.1">
    <property type="nucleotide sequence ID" value="NZ_JALHLG010000014.1"/>
</dbReference>
<proteinExistence type="predicted"/>
<feature type="domain" description="Cell wall hydrolase SleB" evidence="2">
    <location>
        <begin position="112"/>
        <end position="214"/>
    </location>
</feature>
<accession>A0ABT0BR35</accession>
<sequence length="215" mass="23060">MSRKVQWASAMALAATAFAALIGAQGSGAAASDMVPAPAEQKPAVTFVSKPVVQAVASEDGVETDGVPAEQAGTEISDAVSLAQLVTEQAMPQKLDRQMRCLAGAIYFEARGETLEGQLAVGRVIVNRAASDRFPDSYCGVVLQRSQFSFVRGRAIPAVRKHSQGWRRAVAIAQIARNGSWKSPAKGALFFHAARVSPNWHLTRVGRIDNHIFYR</sequence>
<dbReference type="Pfam" id="PF07486">
    <property type="entry name" value="Hydrolase_2"/>
    <property type="match status" value="1"/>
</dbReference>
<dbReference type="InterPro" id="IPR042047">
    <property type="entry name" value="SleB_dom1"/>
</dbReference>
<evidence type="ECO:0000259" key="2">
    <source>
        <dbReference type="Pfam" id="PF07486"/>
    </source>
</evidence>
<evidence type="ECO:0000313" key="4">
    <source>
        <dbReference type="Proteomes" id="UP001202281"/>
    </source>
</evidence>
<dbReference type="Gene3D" id="1.10.10.2520">
    <property type="entry name" value="Cell wall hydrolase SleB, domain 1"/>
    <property type="match status" value="1"/>
</dbReference>
<evidence type="ECO:0000256" key="1">
    <source>
        <dbReference type="SAM" id="SignalP"/>
    </source>
</evidence>
<comment type="caution">
    <text evidence="3">The sequence shown here is derived from an EMBL/GenBank/DDBJ whole genome shotgun (WGS) entry which is preliminary data.</text>
</comment>